<protein>
    <submittedName>
        <fullName evidence="2">Uncharacterized protein</fullName>
    </submittedName>
</protein>
<accession>A0AAV9UPU7</accession>
<proteinExistence type="predicted"/>
<sequence>MIQQQHPLDQGRVDIEDLPRRKTRKQPVAGWLLAIDLASHAMHLQLDCKIRGSGSIEQAEEELTRARLPNRPPWPTATSSQNRGPLLQLGVGTPCHAMHLLGCVHNRCLDAREPPPRLRIPCQARWIARLELPAKRLYRWAQACRPTNPRPWQRS</sequence>
<dbReference type="AlphaFoldDB" id="A0AAV9UPU7"/>
<dbReference type="Proteomes" id="UP001375240">
    <property type="component" value="Unassembled WGS sequence"/>
</dbReference>
<name>A0AAV9UPU7_9PEZI</name>
<comment type="caution">
    <text evidence="2">The sequence shown here is derived from an EMBL/GenBank/DDBJ whole genome shotgun (WGS) entry which is preliminary data.</text>
</comment>
<feature type="region of interest" description="Disordered" evidence="1">
    <location>
        <begin position="1"/>
        <end position="20"/>
    </location>
</feature>
<feature type="compositionally biased region" description="Basic and acidic residues" evidence="1">
    <location>
        <begin position="9"/>
        <end position="20"/>
    </location>
</feature>
<evidence type="ECO:0000313" key="3">
    <source>
        <dbReference type="Proteomes" id="UP001375240"/>
    </source>
</evidence>
<keyword evidence="3" id="KW-1185">Reference proteome</keyword>
<evidence type="ECO:0000256" key="1">
    <source>
        <dbReference type="SAM" id="MobiDB-lite"/>
    </source>
</evidence>
<organism evidence="2 3">
    <name type="scientific">Orbilia brochopaga</name>
    <dbReference type="NCBI Taxonomy" id="3140254"/>
    <lineage>
        <taxon>Eukaryota</taxon>
        <taxon>Fungi</taxon>
        <taxon>Dikarya</taxon>
        <taxon>Ascomycota</taxon>
        <taxon>Pezizomycotina</taxon>
        <taxon>Orbiliomycetes</taxon>
        <taxon>Orbiliales</taxon>
        <taxon>Orbiliaceae</taxon>
        <taxon>Orbilia</taxon>
    </lineage>
</organism>
<dbReference type="EMBL" id="JAVHNQ010000005">
    <property type="protein sequence ID" value="KAK6346643.1"/>
    <property type="molecule type" value="Genomic_DNA"/>
</dbReference>
<gene>
    <name evidence="2" type="ORF">TWF696_006763</name>
</gene>
<reference evidence="2 3" key="1">
    <citation type="submission" date="2019-10" db="EMBL/GenBank/DDBJ databases">
        <authorList>
            <person name="Palmer J.M."/>
        </authorList>
    </citation>
    <scope>NUCLEOTIDE SEQUENCE [LARGE SCALE GENOMIC DNA]</scope>
    <source>
        <strain evidence="2 3">TWF696</strain>
    </source>
</reference>
<evidence type="ECO:0000313" key="2">
    <source>
        <dbReference type="EMBL" id="KAK6346643.1"/>
    </source>
</evidence>